<comment type="activity regulation">
    <text evidence="11">Na(+) is not transported, but it plays an essential structural role and its presence is essential for fluoride channel function.</text>
</comment>
<dbReference type="NCBIfam" id="TIGR00494">
    <property type="entry name" value="crcB"/>
    <property type="match status" value="1"/>
</dbReference>
<dbReference type="GO" id="GO:0005886">
    <property type="term" value="C:plasma membrane"/>
    <property type="evidence" value="ECO:0007669"/>
    <property type="project" value="UniProtKB-SubCell"/>
</dbReference>
<dbReference type="GO" id="GO:0062054">
    <property type="term" value="F:fluoride channel activity"/>
    <property type="evidence" value="ECO:0007669"/>
    <property type="project" value="UniProtKB-UniRule"/>
</dbReference>
<comment type="function">
    <text evidence="11">Fluoride-specific ion channel. Important for reducing fluoride concentration in the cell, thus reducing its toxicity.</text>
</comment>
<dbReference type="KEGG" id="gaw:V144x_21230"/>
<feature type="transmembrane region" description="Helical" evidence="11">
    <location>
        <begin position="67"/>
        <end position="89"/>
    </location>
</feature>
<comment type="catalytic activity">
    <reaction evidence="10">
        <text>fluoride(in) = fluoride(out)</text>
        <dbReference type="Rhea" id="RHEA:76159"/>
        <dbReference type="ChEBI" id="CHEBI:17051"/>
    </reaction>
    <physiologicalReaction direction="left-to-right" evidence="10">
        <dbReference type="Rhea" id="RHEA:76160"/>
    </physiologicalReaction>
</comment>
<keyword evidence="4 11" id="KW-0812">Transmembrane</keyword>
<keyword evidence="6 11" id="KW-0406">Ion transport</keyword>
<dbReference type="HAMAP" id="MF_00454">
    <property type="entry name" value="FluC"/>
    <property type="match status" value="1"/>
</dbReference>
<protein>
    <recommendedName>
        <fullName evidence="11">Fluoride-specific ion channel FluC</fullName>
    </recommendedName>
</protein>
<keyword evidence="2 11" id="KW-1003">Cell membrane</keyword>
<feature type="transmembrane region" description="Helical" evidence="11">
    <location>
        <begin position="33"/>
        <end position="55"/>
    </location>
</feature>
<reference evidence="12 13" key="1">
    <citation type="submission" date="2019-03" db="EMBL/GenBank/DDBJ databases">
        <title>Deep-cultivation of Planctomycetes and their phenomic and genomic characterization uncovers novel biology.</title>
        <authorList>
            <person name="Wiegand S."/>
            <person name="Jogler M."/>
            <person name="Boedeker C."/>
            <person name="Pinto D."/>
            <person name="Vollmers J."/>
            <person name="Rivas-Marin E."/>
            <person name="Kohn T."/>
            <person name="Peeters S.H."/>
            <person name="Heuer A."/>
            <person name="Rast P."/>
            <person name="Oberbeckmann S."/>
            <person name="Bunk B."/>
            <person name="Jeske O."/>
            <person name="Meyerdierks A."/>
            <person name="Storesund J.E."/>
            <person name="Kallscheuer N."/>
            <person name="Luecker S."/>
            <person name="Lage O.M."/>
            <person name="Pohl T."/>
            <person name="Merkel B.J."/>
            <person name="Hornburger P."/>
            <person name="Mueller R.-W."/>
            <person name="Bruemmer F."/>
            <person name="Labrenz M."/>
            <person name="Spormann A.M."/>
            <person name="Op den Camp H."/>
            <person name="Overmann J."/>
            <person name="Amann R."/>
            <person name="Jetten M.S.M."/>
            <person name="Mascher T."/>
            <person name="Medema M.H."/>
            <person name="Devos D.P."/>
            <person name="Kaster A.-K."/>
            <person name="Ovreas L."/>
            <person name="Rohde M."/>
            <person name="Galperin M.Y."/>
            <person name="Jogler C."/>
        </authorList>
    </citation>
    <scope>NUCLEOTIDE SEQUENCE [LARGE SCALE GENOMIC DNA]</scope>
    <source>
        <strain evidence="12 13">V144</strain>
    </source>
</reference>
<dbReference type="RefSeq" id="WP_144985075.1">
    <property type="nucleotide sequence ID" value="NZ_CP037920.1"/>
</dbReference>
<evidence type="ECO:0000256" key="5">
    <source>
        <dbReference type="ARBA" id="ARBA00022989"/>
    </source>
</evidence>
<evidence type="ECO:0000256" key="11">
    <source>
        <dbReference type="HAMAP-Rule" id="MF_00454"/>
    </source>
</evidence>
<proteinExistence type="inferred from homology"/>
<evidence type="ECO:0000256" key="2">
    <source>
        <dbReference type="ARBA" id="ARBA00022475"/>
    </source>
</evidence>
<keyword evidence="5 11" id="KW-1133">Transmembrane helix</keyword>
<dbReference type="InterPro" id="IPR003691">
    <property type="entry name" value="FluC"/>
</dbReference>
<dbReference type="Pfam" id="PF02537">
    <property type="entry name" value="CRCB"/>
    <property type="match status" value="1"/>
</dbReference>
<feature type="binding site" evidence="11">
    <location>
        <position position="84"/>
    </location>
    <ligand>
        <name>Na(+)</name>
        <dbReference type="ChEBI" id="CHEBI:29101"/>
        <note>structural</note>
    </ligand>
</feature>
<keyword evidence="7 11" id="KW-0472">Membrane</keyword>
<evidence type="ECO:0000256" key="3">
    <source>
        <dbReference type="ARBA" id="ARBA00022519"/>
    </source>
</evidence>
<organism evidence="12 13">
    <name type="scientific">Gimesia aquarii</name>
    <dbReference type="NCBI Taxonomy" id="2527964"/>
    <lineage>
        <taxon>Bacteria</taxon>
        <taxon>Pseudomonadati</taxon>
        <taxon>Planctomycetota</taxon>
        <taxon>Planctomycetia</taxon>
        <taxon>Planctomycetales</taxon>
        <taxon>Planctomycetaceae</taxon>
        <taxon>Gimesia</taxon>
    </lineage>
</organism>
<gene>
    <name evidence="11 12" type="primary">crcB</name>
    <name evidence="11" type="synonym">fluC</name>
    <name evidence="12" type="ORF">V144x_21230</name>
</gene>
<comment type="similarity">
    <text evidence="9 11">Belongs to the fluoride channel Fluc/FEX (TC 1.A.43) family.</text>
</comment>
<evidence type="ECO:0000313" key="13">
    <source>
        <dbReference type="Proteomes" id="UP000318704"/>
    </source>
</evidence>
<evidence type="ECO:0000256" key="10">
    <source>
        <dbReference type="ARBA" id="ARBA00035585"/>
    </source>
</evidence>
<keyword evidence="11" id="KW-0915">Sodium</keyword>
<evidence type="ECO:0000313" key="12">
    <source>
        <dbReference type="EMBL" id="QDT96665.1"/>
    </source>
</evidence>
<feature type="transmembrane region" description="Helical" evidence="11">
    <location>
        <begin position="109"/>
        <end position="131"/>
    </location>
</feature>
<keyword evidence="11" id="KW-0813">Transport</keyword>
<dbReference type="PANTHER" id="PTHR28259:SF1">
    <property type="entry name" value="FLUORIDE EXPORT PROTEIN 1-RELATED"/>
    <property type="match status" value="1"/>
</dbReference>
<sequence>MSQLLAVGLGGFVGAVARYSITEFLAKKFPGSFPVGTLVVNVAGCLVIGILMAIVTHKQQVHPSIRLHEHVSLFLISGFLGSLTTFSTFGYHTVSLLRNSEVNHAFLNITGNLIVGLFAVWLGWSSVVFWLEK</sequence>
<dbReference type="PANTHER" id="PTHR28259">
    <property type="entry name" value="FLUORIDE EXPORT PROTEIN 1-RELATED"/>
    <property type="match status" value="1"/>
</dbReference>
<dbReference type="GO" id="GO:0140114">
    <property type="term" value="P:cellular detoxification of fluoride"/>
    <property type="evidence" value="ECO:0007669"/>
    <property type="project" value="UniProtKB-UniRule"/>
</dbReference>
<feature type="binding site" evidence="11">
    <location>
        <position position="81"/>
    </location>
    <ligand>
        <name>Na(+)</name>
        <dbReference type="ChEBI" id="CHEBI:29101"/>
        <note>structural</note>
    </ligand>
</feature>
<dbReference type="AlphaFoldDB" id="A0A517VUI1"/>
<evidence type="ECO:0000256" key="6">
    <source>
        <dbReference type="ARBA" id="ARBA00023065"/>
    </source>
</evidence>
<dbReference type="EMBL" id="CP037920">
    <property type="protein sequence ID" value="QDT96665.1"/>
    <property type="molecule type" value="Genomic_DNA"/>
</dbReference>
<name>A0A517VUI1_9PLAN</name>
<evidence type="ECO:0000256" key="1">
    <source>
        <dbReference type="ARBA" id="ARBA00004651"/>
    </source>
</evidence>
<evidence type="ECO:0000256" key="9">
    <source>
        <dbReference type="ARBA" id="ARBA00035120"/>
    </source>
</evidence>
<keyword evidence="11" id="KW-0479">Metal-binding</keyword>
<keyword evidence="3" id="KW-0997">Cell inner membrane</keyword>
<evidence type="ECO:0000256" key="7">
    <source>
        <dbReference type="ARBA" id="ARBA00023136"/>
    </source>
</evidence>
<keyword evidence="8 11" id="KW-0407">Ion channel</keyword>
<comment type="subcellular location">
    <subcellularLocation>
        <location evidence="1 11">Cell membrane</location>
        <topology evidence="1 11">Multi-pass membrane protein</topology>
    </subcellularLocation>
</comment>
<accession>A0A517VUI1</accession>
<dbReference type="GO" id="GO:0046872">
    <property type="term" value="F:metal ion binding"/>
    <property type="evidence" value="ECO:0007669"/>
    <property type="project" value="UniProtKB-KW"/>
</dbReference>
<evidence type="ECO:0000256" key="8">
    <source>
        <dbReference type="ARBA" id="ARBA00023303"/>
    </source>
</evidence>
<evidence type="ECO:0000256" key="4">
    <source>
        <dbReference type="ARBA" id="ARBA00022692"/>
    </source>
</evidence>
<dbReference type="Proteomes" id="UP000318704">
    <property type="component" value="Chromosome"/>
</dbReference>